<name>A0A182V499_ANOME</name>
<feature type="chain" id="PRO_5008139236" evidence="1">
    <location>
        <begin position="33"/>
        <end position="79"/>
    </location>
</feature>
<dbReference type="Proteomes" id="UP000075903">
    <property type="component" value="Unassembled WGS sequence"/>
</dbReference>
<dbReference type="VEuPathDB" id="VectorBase:AMEM21_015881"/>
<keyword evidence="1" id="KW-0732">Signal</keyword>
<evidence type="ECO:0000256" key="1">
    <source>
        <dbReference type="SAM" id="SignalP"/>
    </source>
</evidence>
<proteinExistence type="predicted"/>
<keyword evidence="3" id="KW-1185">Reference proteome</keyword>
<feature type="signal peptide" evidence="1">
    <location>
        <begin position="1"/>
        <end position="32"/>
    </location>
</feature>
<sequence>MRCRFPLQRLHPGWSFASLLQIAAVVVLAVAAQNPPGDGGGVSANAHFNEVLDRENLRTLISRQLPKQGRFFEEFDGIY</sequence>
<organism evidence="2 3">
    <name type="scientific">Anopheles merus</name>
    <name type="common">Mosquito</name>
    <dbReference type="NCBI Taxonomy" id="30066"/>
    <lineage>
        <taxon>Eukaryota</taxon>
        <taxon>Metazoa</taxon>
        <taxon>Ecdysozoa</taxon>
        <taxon>Arthropoda</taxon>
        <taxon>Hexapoda</taxon>
        <taxon>Insecta</taxon>
        <taxon>Pterygota</taxon>
        <taxon>Neoptera</taxon>
        <taxon>Endopterygota</taxon>
        <taxon>Diptera</taxon>
        <taxon>Nematocera</taxon>
        <taxon>Culicoidea</taxon>
        <taxon>Culicidae</taxon>
        <taxon>Anophelinae</taxon>
        <taxon>Anopheles</taxon>
    </lineage>
</organism>
<dbReference type="VEuPathDB" id="VectorBase:AMEM008591"/>
<dbReference type="STRING" id="30066.A0A182V499"/>
<protein>
    <submittedName>
        <fullName evidence="2">Uncharacterized protein</fullName>
    </submittedName>
</protein>
<evidence type="ECO:0000313" key="2">
    <source>
        <dbReference type="EnsemblMetazoa" id="AMEM008591-PA"/>
    </source>
</evidence>
<evidence type="ECO:0000313" key="3">
    <source>
        <dbReference type="Proteomes" id="UP000075903"/>
    </source>
</evidence>
<dbReference type="EnsemblMetazoa" id="AMEM008591-RA">
    <property type="protein sequence ID" value="AMEM008591-PA"/>
    <property type="gene ID" value="AMEM008591"/>
</dbReference>
<dbReference type="AlphaFoldDB" id="A0A182V499"/>
<reference evidence="2" key="1">
    <citation type="submission" date="2020-05" db="UniProtKB">
        <authorList>
            <consortium name="EnsemblMetazoa"/>
        </authorList>
    </citation>
    <scope>IDENTIFICATION</scope>
    <source>
        <strain evidence="2">MAF</strain>
    </source>
</reference>
<accession>A0A182V499</accession>